<dbReference type="GO" id="GO:0098552">
    <property type="term" value="C:side of membrane"/>
    <property type="evidence" value="ECO:0007669"/>
    <property type="project" value="UniProtKB-KW"/>
</dbReference>
<evidence type="ECO:0000256" key="17">
    <source>
        <dbReference type="SAM" id="SignalP"/>
    </source>
</evidence>
<comment type="similarity">
    <text evidence="2 16">Belongs to the alkaline phosphatase family.</text>
</comment>
<evidence type="ECO:0000256" key="4">
    <source>
        <dbReference type="ARBA" id="ARBA00022475"/>
    </source>
</evidence>
<evidence type="ECO:0000256" key="9">
    <source>
        <dbReference type="ARBA" id="ARBA00022833"/>
    </source>
</evidence>
<evidence type="ECO:0000256" key="7">
    <source>
        <dbReference type="ARBA" id="ARBA00022723"/>
    </source>
</evidence>
<dbReference type="SMART" id="SM00098">
    <property type="entry name" value="alkPPc"/>
    <property type="match status" value="1"/>
</dbReference>
<dbReference type="CDD" id="cd16012">
    <property type="entry name" value="ALP"/>
    <property type="match status" value="1"/>
</dbReference>
<feature type="binding site" evidence="15">
    <location>
        <position position="170"/>
    </location>
    <ligand>
        <name>Mg(2+)</name>
        <dbReference type="ChEBI" id="CHEBI:18420"/>
    </ligand>
</feature>
<evidence type="ECO:0000256" key="15">
    <source>
        <dbReference type="PIRSR" id="PIRSR601952-2"/>
    </source>
</evidence>
<dbReference type="FunFam" id="3.40.720.10:FF:000008">
    <property type="entry name" value="Alkaline phosphatase"/>
    <property type="match status" value="1"/>
</dbReference>
<dbReference type="PRINTS" id="PR00113">
    <property type="entry name" value="ALKPHPHTASE"/>
</dbReference>
<evidence type="ECO:0000256" key="12">
    <source>
        <dbReference type="ARBA" id="ARBA00023180"/>
    </source>
</evidence>
<organism evidence="18 19">
    <name type="scientific">Mizuhopecten yessoensis</name>
    <name type="common">Japanese scallop</name>
    <name type="synonym">Patinopecten yessoensis</name>
    <dbReference type="NCBI Taxonomy" id="6573"/>
    <lineage>
        <taxon>Eukaryota</taxon>
        <taxon>Metazoa</taxon>
        <taxon>Spiralia</taxon>
        <taxon>Lophotrochozoa</taxon>
        <taxon>Mollusca</taxon>
        <taxon>Bivalvia</taxon>
        <taxon>Autobranchia</taxon>
        <taxon>Pteriomorphia</taxon>
        <taxon>Pectinida</taxon>
        <taxon>Pectinoidea</taxon>
        <taxon>Pectinidae</taxon>
        <taxon>Mizuhopecten</taxon>
    </lineage>
</organism>
<dbReference type="Pfam" id="PF00245">
    <property type="entry name" value="Alk_phosphatase"/>
    <property type="match status" value="1"/>
</dbReference>
<feature type="binding site" evidence="15">
    <location>
        <position position="339"/>
    </location>
    <ligand>
        <name>Zn(2+)</name>
        <dbReference type="ChEBI" id="CHEBI:29105"/>
        <label>2</label>
    </ligand>
</feature>
<name>A0A210Q0E6_MIZYE</name>
<accession>A0A210Q0E6</accession>
<feature type="binding site" evidence="15">
    <location>
        <position position="376"/>
    </location>
    <ligand>
        <name>Zn(2+)</name>
        <dbReference type="ChEBI" id="CHEBI:29105"/>
        <label>2</label>
    </ligand>
</feature>
<feature type="binding site" evidence="15">
    <location>
        <position position="454"/>
    </location>
    <ligand>
        <name>Zn(2+)</name>
        <dbReference type="ChEBI" id="CHEBI:29105"/>
        <label>2</label>
    </ligand>
</feature>
<evidence type="ECO:0000256" key="10">
    <source>
        <dbReference type="ARBA" id="ARBA00022842"/>
    </source>
</evidence>
<dbReference type="GO" id="GO:0005886">
    <property type="term" value="C:plasma membrane"/>
    <property type="evidence" value="ECO:0007669"/>
    <property type="project" value="UniProtKB-SubCell"/>
</dbReference>
<dbReference type="PROSITE" id="PS51257">
    <property type="entry name" value="PROKAR_LIPOPROTEIN"/>
    <property type="match status" value="1"/>
</dbReference>
<reference evidence="18 19" key="1">
    <citation type="journal article" date="2017" name="Nat. Ecol. Evol.">
        <title>Scallop genome provides insights into evolution of bilaterian karyotype and development.</title>
        <authorList>
            <person name="Wang S."/>
            <person name="Zhang J."/>
            <person name="Jiao W."/>
            <person name="Li J."/>
            <person name="Xun X."/>
            <person name="Sun Y."/>
            <person name="Guo X."/>
            <person name="Huan P."/>
            <person name="Dong B."/>
            <person name="Zhang L."/>
            <person name="Hu X."/>
            <person name="Sun X."/>
            <person name="Wang J."/>
            <person name="Zhao C."/>
            <person name="Wang Y."/>
            <person name="Wang D."/>
            <person name="Huang X."/>
            <person name="Wang R."/>
            <person name="Lv J."/>
            <person name="Li Y."/>
            <person name="Zhang Z."/>
            <person name="Liu B."/>
            <person name="Lu W."/>
            <person name="Hui Y."/>
            <person name="Liang J."/>
            <person name="Zhou Z."/>
            <person name="Hou R."/>
            <person name="Li X."/>
            <person name="Liu Y."/>
            <person name="Li H."/>
            <person name="Ning X."/>
            <person name="Lin Y."/>
            <person name="Zhao L."/>
            <person name="Xing Q."/>
            <person name="Dou J."/>
            <person name="Li Y."/>
            <person name="Mao J."/>
            <person name="Guo H."/>
            <person name="Dou H."/>
            <person name="Li T."/>
            <person name="Mu C."/>
            <person name="Jiang W."/>
            <person name="Fu Q."/>
            <person name="Fu X."/>
            <person name="Miao Y."/>
            <person name="Liu J."/>
            <person name="Yu Q."/>
            <person name="Li R."/>
            <person name="Liao H."/>
            <person name="Li X."/>
            <person name="Kong Y."/>
            <person name="Jiang Z."/>
            <person name="Chourrout D."/>
            <person name="Li R."/>
            <person name="Bao Z."/>
        </authorList>
    </citation>
    <scope>NUCLEOTIDE SEQUENCE [LARGE SCALE GENOMIC DNA]</scope>
    <source>
        <strain evidence="18 19">PY_sf001</strain>
    </source>
</reference>
<keyword evidence="6" id="KW-0336">GPI-anchor</keyword>
<feature type="binding site" evidence="15">
    <location>
        <position position="377"/>
    </location>
    <ligand>
        <name>Zn(2+)</name>
        <dbReference type="ChEBI" id="CHEBI:29105"/>
        <label>2</label>
    </ligand>
</feature>
<evidence type="ECO:0000313" key="19">
    <source>
        <dbReference type="Proteomes" id="UP000242188"/>
    </source>
</evidence>
<protein>
    <recommendedName>
        <fullName evidence="3">alkaline phosphatase</fullName>
        <ecNumber evidence="3">3.1.3.1</ecNumber>
    </recommendedName>
</protein>
<feature type="signal peptide" evidence="17">
    <location>
        <begin position="1"/>
        <end position="19"/>
    </location>
</feature>
<feature type="binding site" evidence="15">
    <location>
        <position position="330"/>
    </location>
    <ligand>
        <name>Mg(2+)</name>
        <dbReference type="ChEBI" id="CHEBI:18420"/>
    </ligand>
</feature>
<dbReference type="InterPro" id="IPR001952">
    <property type="entry name" value="Alkaline_phosphatase"/>
</dbReference>
<proteinExistence type="inferred from homology"/>
<comment type="caution">
    <text evidence="18">The sequence shown here is derived from an EMBL/GenBank/DDBJ whole genome shotgun (WGS) entry which is preliminary data.</text>
</comment>
<keyword evidence="7 15" id="KW-0479">Metal-binding</keyword>
<evidence type="ECO:0000256" key="13">
    <source>
        <dbReference type="ARBA" id="ARBA00023288"/>
    </source>
</evidence>
<dbReference type="Gene3D" id="3.40.720.10">
    <property type="entry name" value="Alkaline Phosphatase, subunit A"/>
    <property type="match status" value="1"/>
</dbReference>
<evidence type="ECO:0000313" key="18">
    <source>
        <dbReference type="EMBL" id="OWF42220.1"/>
    </source>
</evidence>
<keyword evidence="9 15" id="KW-0862">Zinc</keyword>
<dbReference type="GO" id="GO:0004035">
    <property type="term" value="F:alkaline phosphatase activity"/>
    <property type="evidence" value="ECO:0007669"/>
    <property type="project" value="UniProtKB-EC"/>
</dbReference>
<evidence type="ECO:0000256" key="16">
    <source>
        <dbReference type="RuleBase" id="RU003946"/>
    </source>
</evidence>
<comment type="subcellular location">
    <subcellularLocation>
        <location evidence="1">Cell membrane</location>
        <topology evidence="1">Lipid-anchor</topology>
        <topology evidence="1">GPI-anchor</topology>
    </subcellularLocation>
</comment>
<evidence type="ECO:0000256" key="3">
    <source>
        <dbReference type="ARBA" id="ARBA00012647"/>
    </source>
</evidence>
<keyword evidence="4" id="KW-1003">Cell membrane</keyword>
<keyword evidence="10 15" id="KW-0460">Magnesium</keyword>
<dbReference type="STRING" id="6573.A0A210Q0E6"/>
<feature type="active site" description="Phosphoserine intermediate" evidence="14">
    <location>
        <position position="107"/>
    </location>
</feature>
<keyword evidence="13" id="KW-0449">Lipoprotein</keyword>
<evidence type="ECO:0000256" key="14">
    <source>
        <dbReference type="PIRSR" id="PIRSR601952-1"/>
    </source>
</evidence>
<keyword evidence="12" id="KW-0325">Glycoprotein</keyword>
<dbReference type="Proteomes" id="UP000242188">
    <property type="component" value="Unassembled WGS sequence"/>
</dbReference>
<keyword evidence="5" id="KW-0597">Phosphoprotein</keyword>
<dbReference type="EC" id="3.1.3.1" evidence="3"/>
<keyword evidence="11" id="KW-0472">Membrane</keyword>
<evidence type="ECO:0000256" key="1">
    <source>
        <dbReference type="ARBA" id="ARBA00004609"/>
    </source>
</evidence>
<evidence type="ECO:0000256" key="8">
    <source>
        <dbReference type="ARBA" id="ARBA00022801"/>
    </source>
</evidence>
<dbReference type="SUPFAM" id="SSF53649">
    <property type="entry name" value="Alkaline phosphatase-like"/>
    <property type="match status" value="1"/>
</dbReference>
<keyword evidence="8" id="KW-0378">Hydrolase</keyword>
<sequence>MTLLRTTCLLLTIVACLHGLPNRSTDWNKMARDSLDEALKLKQINKVAKNVILFIGDGLGLSTVTASRILKGQKMGNPGEETVLEFEKFPYVALSKVYGSDKMVPDSAATASALMCGEKTNWYLVGTRDPVSISDCVASKAENMKMTCILDHFIADGRSTGVVTSARVTHATPASAYAHTPNRDWEGDVQTVGIPGDCKDIAYQLIYDNNNINVVLGGGRRSFLPNTTVDPETGTVDKRQRQDGHDLIQIWKDIQRTKGRKYDYVWNKGQFDNINPSDVDYLLGLFGSSHMQYVLDRDPSDAGEPTLAELTEKAINILKKNTKGYFLMVEGARIDHAHHDTLARYALEESLALEAALKQAADMTSEEDTLIIFTADHSHVFNIGGYTQRGDPIFGISHPQSDEPPLDGLPYTILNYGNGPNRALNGSRVNLTGVDTGARHYIPESAIPLAYETHSAEDVGIYARGPMAHLLHGVKEQHYVAHMMQYAACVGDFRNCVRDDVNNGRQLMPSLWVIFFTMCLKYLTNV</sequence>
<feature type="binding site" evidence="15">
    <location>
        <position position="172"/>
    </location>
    <ligand>
        <name>Mg(2+)</name>
        <dbReference type="ChEBI" id="CHEBI:18420"/>
    </ligand>
</feature>
<feature type="chain" id="PRO_5012916665" description="alkaline phosphatase" evidence="17">
    <location>
        <begin position="20"/>
        <end position="526"/>
    </location>
</feature>
<evidence type="ECO:0000256" key="11">
    <source>
        <dbReference type="ARBA" id="ARBA00023136"/>
    </source>
</evidence>
<dbReference type="GO" id="GO:0046872">
    <property type="term" value="F:metal ion binding"/>
    <property type="evidence" value="ECO:0007669"/>
    <property type="project" value="UniProtKB-KW"/>
</dbReference>
<feature type="binding site" evidence="15">
    <location>
        <position position="57"/>
    </location>
    <ligand>
        <name>Zn(2+)</name>
        <dbReference type="ChEBI" id="CHEBI:29105"/>
        <label>2</label>
    </ligand>
</feature>
<dbReference type="InterPro" id="IPR017850">
    <property type="entry name" value="Alkaline_phosphatase_core_sf"/>
</dbReference>
<evidence type="ECO:0000256" key="6">
    <source>
        <dbReference type="ARBA" id="ARBA00022622"/>
    </source>
</evidence>
<evidence type="ECO:0000256" key="2">
    <source>
        <dbReference type="ARBA" id="ARBA00005984"/>
    </source>
</evidence>
<keyword evidence="19" id="KW-1185">Reference proteome</keyword>
<dbReference type="AlphaFoldDB" id="A0A210Q0E6"/>
<dbReference type="EMBL" id="NEDP02005304">
    <property type="protein sequence ID" value="OWF42220.1"/>
    <property type="molecule type" value="Genomic_DNA"/>
</dbReference>
<dbReference type="PANTHER" id="PTHR11596:SF5">
    <property type="entry name" value="ALKALINE PHOSPHATASE"/>
    <property type="match status" value="1"/>
</dbReference>
<gene>
    <name evidence="18" type="ORF">KP79_PYT02081</name>
</gene>
<keyword evidence="17" id="KW-0732">Signal</keyword>
<evidence type="ECO:0000256" key="5">
    <source>
        <dbReference type="ARBA" id="ARBA00022553"/>
    </source>
</evidence>
<dbReference type="PANTHER" id="PTHR11596">
    <property type="entry name" value="ALKALINE PHOSPHATASE"/>
    <property type="match status" value="1"/>
</dbReference>
<feature type="binding site" evidence="15">
    <location>
        <position position="335"/>
    </location>
    <ligand>
        <name>Zn(2+)</name>
        <dbReference type="ChEBI" id="CHEBI:29105"/>
        <label>2</label>
    </ligand>
</feature>
<dbReference type="OrthoDB" id="5818554at2759"/>
<feature type="binding site" evidence="15">
    <location>
        <position position="57"/>
    </location>
    <ligand>
        <name>Mg(2+)</name>
        <dbReference type="ChEBI" id="CHEBI:18420"/>
    </ligand>
</feature>
<comment type="cofactor">
    <cofactor evidence="15">
        <name>Mg(2+)</name>
        <dbReference type="ChEBI" id="CHEBI:18420"/>
    </cofactor>
    <text evidence="15">Binds 1 Mg(2+) ion.</text>
</comment>
<comment type="cofactor">
    <cofactor evidence="15">
        <name>Zn(2+)</name>
        <dbReference type="ChEBI" id="CHEBI:29105"/>
    </cofactor>
    <text evidence="15">Binds 2 Zn(2+) ions.</text>
</comment>